<organism evidence="2 3">
    <name type="scientific">Phytophthora fragariaefolia</name>
    <dbReference type="NCBI Taxonomy" id="1490495"/>
    <lineage>
        <taxon>Eukaryota</taxon>
        <taxon>Sar</taxon>
        <taxon>Stramenopiles</taxon>
        <taxon>Oomycota</taxon>
        <taxon>Peronosporomycetes</taxon>
        <taxon>Peronosporales</taxon>
        <taxon>Peronosporaceae</taxon>
        <taxon>Phytophthora</taxon>
    </lineage>
</organism>
<dbReference type="EMBL" id="BSXT01002172">
    <property type="protein sequence ID" value="GMF47608.1"/>
    <property type="molecule type" value="Genomic_DNA"/>
</dbReference>
<evidence type="ECO:0000313" key="3">
    <source>
        <dbReference type="Proteomes" id="UP001165121"/>
    </source>
</evidence>
<sequence length="254" mass="27368">MKLAKPPEPPIIISTFEEIYEIYFDKIPPFLQLVSSAPYLVPSRYLTHDEQSVGSPWTTTRVDASRSELASGSGEIGQFDNAPTVTRGPAEATRSISVSGESNAATTSPAWSTTATAGVGSPTTATAMSTVRGGDQPSSLNGGATTRMTGTATVADDENTVSMGTRRSTRRRTGTPMMAKQTRDTNPSVVQEQHERRGDVGTRVEHCDEQAALIRRSQDEDETVHANDETRPLERTTKPLATMRSGARREQAAL</sequence>
<comment type="caution">
    <text evidence="2">The sequence shown here is derived from an EMBL/GenBank/DDBJ whole genome shotgun (WGS) entry which is preliminary data.</text>
</comment>
<evidence type="ECO:0000313" key="2">
    <source>
        <dbReference type="EMBL" id="GMF47608.1"/>
    </source>
</evidence>
<accession>A0A9W7D038</accession>
<proteinExistence type="predicted"/>
<protein>
    <submittedName>
        <fullName evidence="2">Unnamed protein product</fullName>
    </submittedName>
</protein>
<evidence type="ECO:0000256" key="1">
    <source>
        <dbReference type="SAM" id="MobiDB-lite"/>
    </source>
</evidence>
<feature type="compositionally biased region" description="Basic and acidic residues" evidence="1">
    <location>
        <begin position="192"/>
        <end position="202"/>
    </location>
</feature>
<feature type="compositionally biased region" description="Low complexity" evidence="1">
    <location>
        <begin position="104"/>
        <end position="117"/>
    </location>
</feature>
<reference evidence="2" key="1">
    <citation type="submission" date="2023-04" db="EMBL/GenBank/DDBJ databases">
        <title>Phytophthora fragariaefolia NBRC 109709.</title>
        <authorList>
            <person name="Ichikawa N."/>
            <person name="Sato H."/>
            <person name="Tonouchi N."/>
        </authorList>
    </citation>
    <scope>NUCLEOTIDE SEQUENCE</scope>
    <source>
        <strain evidence="2">NBRC 109709</strain>
    </source>
</reference>
<dbReference type="Proteomes" id="UP001165121">
    <property type="component" value="Unassembled WGS sequence"/>
</dbReference>
<feature type="region of interest" description="Disordered" evidence="1">
    <location>
        <begin position="214"/>
        <end position="254"/>
    </location>
</feature>
<feature type="compositionally biased region" description="Polar residues" evidence="1">
    <location>
        <begin position="52"/>
        <end position="62"/>
    </location>
</feature>
<feature type="compositionally biased region" description="Basic and acidic residues" evidence="1">
    <location>
        <begin position="223"/>
        <end position="237"/>
    </location>
</feature>
<feature type="compositionally biased region" description="Polar residues" evidence="1">
    <location>
        <begin position="94"/>
        <end position="103"/>
    </location>
</feature>
<keyword evidence="3" id="KW-1185">Reference proteome</keyword>
<feature type="region of interest" description="Disordered" evidence="1">
    <location>
        <begin position="50"/>
        <end position="122"/>
    </location>
</feature>
<dbReference type="AlphaFoldDB" id="A0A9W7D038"/>
<name>A0A9W7D038_9STRA</name>
<feature type="region of interest" description="Disordered" evidence="1">
    <location>
        <begin position="161"/>
        <end position="202"/>
    </location>
</feature>
<gene>
    <name evidence="2" type="ORF">Pfra01_001806100</name>
</gene>